<feature type="disulfide bond" evidence="2">
    <location>
        <begin position="82"/>
        <end position="91"/>
    </location>
</feature>
<feature type="disulfide bond" evidence="2">
    <location>
        <begin position="96"/>
        <end position="102"/>
    </location>
</feature>
<gene>
    <name evidence="4" type="ORF">FH972_010036</name>
</gene>
<dbReference type="PRINTS" id="PR00347">
    <property type="entry name" value="THAUMATIN"/>
</dbReference>
<feature type="disulfide bond" evidence="2">
    <location>
        <begin position="188"/>
        <end position="197"/>
    </location>
</feature>
<dbReference type="Proteomes" id="UP000327013">
    <property type="component" value="Chromosome 4"/>
</dbReference>
<evidence type="ECO:0000256" key="2">
    <source>
        <dbReference type="PIRSR" id="PIRSR002703-1"/>
    </source>
</evidence>
<name>A0A660KT65_9ROSI</name>
<sequence>MVSTTLLFTTTFLVLCTLSTAHPGLMLTLVNKCPFTVWPAIHPDPGHSALKGIGSVLNTKTSVSVPAPTDFWAGQIWARTGCRNAHKQFSCTTGNCGGRLDCSRAATSTPVTLTRLNINRNGPNNISYYGVSLLHGFNVPVTVIPLIKGKGKCPTVGCSANLLQTCPEKLQLRSPKGHGPVVGCKSGCAAFGSDKLCCTNHHSTSQTCKPSSYLSSSRKHALRRLRIGMISHRPLMHDCLSPRKLQIFFCH</sequence>
<dbReference type="SUPFAM" id="SSF49870">
    <property type="entry name" value="Osmotin, thaumatin-like protein"/>
    <property type="match status" value="1"/>
</dbReference>
<protein>
    <recommendedName>
        <fullName evidence="6">Thaumatin-like protein</fullName>
    </recommendedName>
</protein>
<evidence type="ECO:0000313" key="4">
    <source>
        <dbReference type="EMBL" id="KAE8037449.1"/>
    </source>
</evidence>
<dbReference type="SMART" id="SM00205">
    <property type="entry name" value="THN"/>
    <property type="match status" value="1"/>
</dbReference>
<dbReference type="InterPro" id="IPR037176">
    <property type="entry name" value="Osmotin/thaumatin-like_sf"/>
</dbReference>
<dbReference type="OrthoDB" id="430315at2759"/>
<dbReference type="PIRSF" id="PIRSF002703">
    <property type="entry name" value="Thaumatin"/>
    <property type="match status" value="1"/>
</dbReference>
<feature type="disulfide bond" evidence="2">
    <location>
        <begin position="153"/>
        <end position="239"/>
    </location>
</feature>
<accession>A0A660KT65</accession>
<keyword evidence="3" id="KW-0732">Signal</keyword>
<reference evidence="4 5" key="1">
    <citation type="submission" date="2019-06" db="EMBL/GenBank/DDBJ databases">
        <title>A chromosomal-level reference genome of Carpinus fangiana (Coryloideae, Betulaceae).</title>
        <authorList>
            <person name="Yang X."/>
            <person name="Wang Z."/>
            <person name="Zhang L."/>
            <person name="Hao G."/>
            <person name="Liu J."/>
            <person name="Yang Y."/>
        </authorList>
    </citation>
    <scope>NUCLEOTIDE SEQUENCE [LARGE SCALE GENOMIC DNA]</scope>
    <source>
        <strain evidence="4">Cfa_2016G</strain>
        <tissue evidence="4">Leaf</tissue>
    </source>
</reference>
<feature type="disulfide bond" evidence="2">
    <location>
        <begin position="33"/>
        <end position="250"/>
    </location>
</feature>
<dbReference type="AlphaFoldDB" id="A0A660KT65"/>
<evidence type="ECO:0000313" key="5">
    <source>
        <dbReference type="Proteomes" id="UP000327013"/>
    </source>
</evidence>
<dbReference type="InterPro" id="IPR001938">
    <property type="entry name" value="Thaumatin"/>
</dbReference>
<feature type="disulfide bond" evidence="2">
    <location>
        <begin position="166"/>
        <end position="184"/>
    </location>
</feature>
<feature type="signal peptide" evidence="3">
    <location>
        <begin position="1"/>
        <end position="21"/>
    </location>
</feature>
<keyword evidence="5" id="KW-1185">Reference proteome</keyword>
<dbReference type="EMBL" id="CM017324">
    <property type="protein sequence ID" value="KAE8037449.1"/>
    <property type="molecule type" value="Genomic_DNA"/>
</dbReference>
<evidence type="ECO:0008006" key="6">
    <source>
        <dbReference type="Google" id="ProtNLM"/>
    </source>
</evidence>
<evidence type="ECO:0000256" key="3">
    <source>
        <dbReference type="SAM" id="SignalP"/>
    </source>
</evidence>
<evidence type="ECO:0000256" key="1">
    <source>
        <dbReference type="ARBA" id="ARBA00010607"/>
    </source>
</evidence>
<proteinExistence type="inferred from homology"/>
<organism evidence="4 5">
    <name type="scientific">Carpinus fangiana</name>
    <dbReference type="NCBI Taxonomy" id="176857"/>
    <lineage>
        <taxon>Eukaryota</taxon>
        <taxon>Viridiplantae</taxon>
        <taxon>Streptophyta</taxon>
        <taxon>Embryophyta</taxon>
        <taxon>Tracheophyta</taxon>
        <taxon>Spermatophyta</taxon>
        <taxon>Magnoliopsida</taxon>
        <taxon>eudicotyledons</taxon>
        <taxon>Gunneridae</taxon>
        <taxon>Pentapetalae</taxon>
        <taxon>rosids</taxon>
        <taxon>fabids</taxon>
        <taxon>Fagales</taxon>
        <taxon>Betulaceae</taxon>
        <taxon>Carpinus</taxon>
    </lineage>
</organism>
<dbReference type="Gene3D" id="2.60.110.10">
    <property type="entry name" value="Thaumatin"/>
    <property type="match status" value="1"/>
</dbReference>
<dbReference type="PROSITE" id="PS51367">
    <property type="entry name" value="THAUMATIN_2"/>
    <property type="match status" value="1"/>
</dbReference>
<dbReference type="Pfam" id="PF00314">
    <property type="entry name" value="Thaumatin"/>
    <property type="match status" value="1"/>
</dbReference>
<feature type="chain" id="PRO_5025007438" description="Thaumatin-like protein" evidence="3">
    <location>
        <begin position="22"/>
        <end position="251"/>
    </location>
</feature>
<dbReference type="PANTHER" id="PTHR31048">
    <property type="entry name" value="OS03G0233200 PROTEIN"/>
    <property type="match status" value="1"/>
</dbReference>
<feature type="disulfide bond" evidence="2">
    <location>
        <begin position="198"/>
        <end position="208"/>
    </location>
</feature>
<comment type="similarity">
    <text evidence="1">Belongs to the thaumatin family.</text>
</comment>
<keyword evidence="2" id="KW-1015">Disulfide bond</keyword>